<dbReference type="AlphaFoldDB" id="A0AAV7ZR27"/>
<organism evidence="2 3">
    <name type="scientific">Anaeramoeba flamelloides</name>
    <dbReference type="NCBI Taxonomy" id="1746091"/>
    <lineage>
        <taxon>Eukaryota</taxon>
        <taxon>Metamonada</taxon>
        <taxon>Anaeramoebidae</taxon>
        <taxon>Anaeramoeba</taxon>
    </lineage>
</organism>
<dbReference type="GO" id="GO:0003676">
    <property type="term" value="F:nucleic acid binding"/>
    <property type="evidence" value="ECO:0007669"/>
    <property type="project" value="InterPro"/>
</dbReference>
<dbReference type="Gene3D" id="2.160.20.80">
    <property type="entry name" value="E3 ubiquitin-protein ligase SopA"/>
    <property type="match status" value="1"/>
</dbReference>
<dbReference type="EMBL" id="JANTQA010000023">
    <property type="protein sequence ID" value="KAJ3443107.1"/>
    <property type="molecule type" value="Genomic_DNA"/>
</dbReference>
<dbReference type="SUPFAM" id="SSF50978">
    <property type="entry name" value="WD40 repeat-like"/>
    <property type="match status" value="1"/>
</dbReference>
<evidence type="ECO:0000259" key="1">
    <source>
        <dbReference type="Pfam" id="PF13358"/>
    </source>
</evidence>
<accession>A0AAV7ZR27</accession>
<proteinExistence type="predicted"/>
<dbReference type="Gene3D" id="3.30.420.10">
    <property type="entry name" value="Ribonuclease H-like superfamily/Ribonuclease H"/>
    <property type="match status" value="1"/>
</dbReference>
<dbReference type="InterPro" id="IPR036322">
    <property type="entry name" value="WD40_repeat_dom_sf"/>
</dbReference>
<comment type="caution">
    <text evidence="2">The sequence shown here is derived from an EMBL/GenBank/DDBJ whole genome shotgun (WGS) entry which is preliminary data.</text>
</comment>
<dbReference type="InterPro" id="IPR036397">
    <property type="entry name" value="RNaseH_sf"/>
</dbReference>
<reference evidence="2" key="1">
    <citation type="submission" date="2022-08" db="EMBL/GenBank/DDBJ databases">
        <title>Novel sulphate-reducing endosymbionts in the free-living metamonad Anaeramoeba.</title>
        <authorList>
            <person name="Jerlstrom-Hultqvist J."/>
            <person name="Cepicka I."/>
            <person name="Gallot-Lavallee L."/>
            <person name="Salas-Leiva D."/>
            <person name="Curtis B.A."/>
            <person name="Zahonova K."/>
            <person name="Pipaliya S."/>
            <person name="Dacks J."/>
            <person name="Roger A.J."/>
        </authorList>
    </citation>
    <scope>NUCLEOTIDE SEQUENCE</scope>
    <source>
        <strain evidence="2">Busselton2</strain>
    </source>
</reference>
<protein>
    <recommendedName>
        <fullName evidence="1">Tc1-like transposase DDE domain-containing protein</fullName>
    </recommendedName>
</protein>
<gene>
    <name evidence="2" type="ORF">M0812_08938</name>
</gene>
<dbReference type="InterPro" id="IPR052338">
    <property type="entry name" value="Transposase_5"/>
</dbReference>
<dbReference type="PANTHER" id="PTHR23022:SF135">
    <property type="entry name" value="SI:DKEY-77F5.3"/>
    <property type="match status" value="1"/>
</dbReference>
<dbReference type="Pfam" id="PF13358">
    <property type="entry name" value="DDE_3"/>
    <property type="match status" value="1"/>
</dbReference>
<sequence length="363" mass="42444">MSGDYGLYALRRALATLRVKGSEIKNFKDFQKDKYSIKNLREVCEILYNDEILLSENGRKWVTEEGVRKLAKSLGYKVRFIRERFAINEYKDLKKIIEKTTAITILNYAKVSFNNEDLRGINIKGADLRGAMLDCTDLRETNLKNVIFDDSTLLKNADLRKSNMQGLKFEKKKNHKTHKTYYTSISYSKDGTLLVLVTREGEVIIYDRNTKSKKETITLKNIKSIKNISFTKDKRYIAIGYAKRKIPKKEKSYKNIPIMVWSSISWFGKTEIVIVKNFYKNSKCKMNSQVYTSVLEQSLVPFIDKNHNNQEFEFLQDNAPIDKSKYTINWFKNNNINLTDFPPQSPDLNPIEKIWKELKDLVE</sequence>
<dbReference type="PANTHER" id="PTHR23022">
    <property type="entry name" value="TRANSPOSABLE ELEMENT-RELATED"/>
    <property type="match status" value="1"/>
</dbReference>
<evidence type="ECO:0000313" key="3">
    <source>
        <dbReference type="Proteomes" id="UP001146793"/>
    </source>
</evidence>
<evidence type="ECO:0000313" key="2">
    <source>
        <dbReference type="EMBL" id="KAJ3443107.1"/>
    </source>
</evidence>
<dbReference type="InterPro" id="IPR038717">
    <property type="entry name" value="Tc1-like_DDE_dom"/>
</dbReference>
<dbReference type="InterPro" id="IPR001646">
    <property type="entry name" value="5peptide_repeat"/>
</dbReference>
<dbReference type="Pfam" id="PF00805">
    <property type="entry name" value="Pentapeptide"/>
    <property type="match status" value="1"/>
</dbReference>
<feature type="domain" description="Tc1-like transposase DDE" evidence="1">
    <location>
        <begin position="286"/>
        <end position="360"/>
    </location>
</feature>
<dbReference type="Proteomes" id="UP001146793">
    <property type="component" value="Unassembled WGS sequence"/>
</dbReference>
<dbReference type="SUPFAM" id="SSF141571">
    <property type="entry name" value="Pentapeptide repeat-like"/>
    <property type="match status" value="1"/>
</dbReference>
<name>A0AAV7ZR27_9EUKA</name>